<gene>
    <name evidence="1" type="ORF">HKD24_02280</name>
</gene>
<reference evidence="1 2" key="2">
    <citation type="submission" date="2020-11" db="EMBL/GenBank/DDBJ databases">
        <title>Description of novel Gluconobacter species.</title>
        <authorList>
            <person name="Cleenwerck I."/>
            <person name="Cnockaert M."/>
            <person name="Borremans W."/>
            <person name="Wieme A.D."/>
            <person name="De Vuyst L."/>
            <person name="Vandamme P."/>
        </authorList>
    </citation>
    <scope>NUCLEOTIDE SEQUENCE [LARGE SCALE GENOMIC DNA]</scope>
    <source>
        <strain evidence="1 2">LMG 31484</strain>
    </source>
</reference>
<name>A0ABR9Y3K1_9PROT</name>
<evidence type="ECO:0000313" key="1">
    <source>
        <dbReference type="EMBL" id="MBF0858044.1"/>
    </source>
</evidence>
<comment type="caution">
    <text evidence="1">The sequence shown here is derived from an EMBL/GenBank/DDBJ whole genome shotgun (WGS) entry which is preliminary data.</text>
</comment>
<dbReference type="EMBL" id="JABCQG010000002">
    <property type="protein sequence ID" value="MBF0858044.1"/>
    <property type="molecule type" value="Genomic_DNA"/>
</dbReference>
<evidence type="ECO:0000313" key="2">
    <source>
        <dbReference type="Proteomes" id="UP000623107"/>
    </source>
</evidence>
<protein>
    <submittedName>
        <fullName evidence="1">Glyoxalase</fullName>
    </submittedName>
</protein>
<dbReference type="SUPFAM" id="SSF54593">
    <property type="entry name" value="Glyoxalase/Bleomycin resistance protein/Dihydroxybiphenyl dioxygenase"/>
    <property type="match status" value="1"/>
</dbReference>
<organism evidence="1 2">
    <name type="scientific">Gluconobacter vitians</name>
    <dbReference type="NCBI Taxonomy" id="2728102"/>
    <lineage>
        <taxon>Bacteria</taxon>
        <taxon>Pseudomonadati</taxon>
        <taxon>Pseudomonadota</taxon>
        <taxon>Alphaproteobacteria</taxon>
        <taxon>Acetobacterales</taxon>
        <taxon>Acetobacteraceae</taxon>
        <taxon>Gluconobacter</taxon>
    </lineage>
</organism>
<dbReference type="Gene3D" id="3.10.180.10">
    <property type="entry name" value="2,3-Dihydroxybiphenyl 1,2-Dioxygenase, domain 1"/>
    <property type="match status" value="1"/>
</dbReference>
<keyword evidence="2" id="KW-1185">Reference proteome</keyword>
<proteinExistence type="predicted"/>
<dbReference type="RefSeq" id="WP_194258832.1">
    <property type="nucleotide sequence ID" value="NZ_JABCQG010000002.1"/>
</dbReference>
<reference evidence="2" key="1">
    <citation type="submission" date="2020-04" db="EMBL/GenBank/DDBJ databases">
        <title>Description of novel Gluconacetobacter.</title>
        <authorList>
            <person name="Sombolestani A."/>
        </authorList>
    </citation>
    <scope>NUCLEOTIDE SEQUENCE [LARGE SCALE GENOMIC DNA]</scope>
    <source>
        <strain evidence="2">LMG 31484</strain>
    </source>
</reference>
<dbReference type="Proteomes" id="UP000623107">
    <property type="component" value="Unassembled WGS sequence"/>
</dbReference>
<dbReference type="InterPro" id="IPR029068">
    <property type="entry name" value="Glyas_Bleomycin-R_OHBP_Dase"/>
</dbReference>
<sequence>MSDFEARTAVIAILPVNDILQAEQFFALLGFSAPDGGVSEYRILQTPDGAELHLTQAVPGWVEAGRNPFGLYFRRPDVDALAQAFADQIIEKEGPSLKPWGMYEFAVNGPDDVLVRIGWPVRA</sequence>
<accession>A0ABR9Y3K1</accession>